<reference evidence="1" key="1">
    <citation type="submission" date="2021-02" db="EMBL/GenBank/DDBJ databases">
        <authorList>
            <consortium name="DOE Joint Genome Institute"/>
            <person name="Ahrendt S."/>
            <person name="Looney B.P."/>
            <person name="Miyauchi S."/>
            <person name="Morin E."/>
            <person name="Drula E."/>
            <person name="Courty P.E."/>
            <person name="Chicoki N."/>
            <person name="Fauchery L."/>
            <person name="Kohler A."/>
            <person name="Kuo A."/>
            <person name="Labutti K."/>
            <person name="Pangilinan J."/>
            <person name="Lipzen A."/>
            <person name="Riley R."/>
            <person name="Andreopoulos W."/>
            <person name="He G."/>
            <person name="Johnson J."/>
            <person name="Barry K.W."/>
            <person name="Grigoriev I.V."/>
            <person name="Nagy L."/>
            <person name="Hibbett D."/>
            <person name="Henrissat B."/>
            <person name="Matheny P.B."/>
            <person name="Labbe J."/>
            <person name="Martin F."/>
        </authorList>
    </citation>
    <scope>NUCLEOTIDE SEQUENCE</scope>
    <source>
        <strain evidence="1">FP105234-sp</strain>
    </source>
</reference>
<dbReference type="Proteomes" id="UP000814033">
    <property type="component" value="Unassembled WGS sequence"/>
</dbReference>
<proteinExistence type="predicted"/>
<protein>
    <submittedName>
        <fullName evidence="1">Uncharacterized protein</fullName>
    </submittedName>
</protein>
<reference evidence="1" key="2">
    <citation type="journal article" date="2022" name="New Phytol.">
        <title>Evolutionary transition to the ectomycorrhizal habit in the genomes of a hyperdiverse lineage of mushroom-forming fungi.</title>
        <authorList>
            <person name="Looney B."/>
            <person name="Miyauchi S."/>
            <person name="Morin E."/>
            <person name="Drula E."/>
            <person name="Courty P.E."/>
            <person name="Kohler A."/>
            <person name="Kuo A."/>
            <person name="LaButti K."/>
            <person name="Pangilinan J."/>
            <person name="Lipzen A."/>
            <person name="Riley R."/>
            <person name="Andreopoulos W."/>
            <person name="He G."/>
            <person name="Johnson J."/>
            <person name="Nolan M."/>
            <person name="Tritt A."/>
            <person name="Barry K.W."/>
            <person name="Grigoriev I.V."/>
            <person name="Nagy L.G."/>
            <person name="Hibbett D."/>
            <person name="Henrissat B."/>
            <person name="Matheny P.B."/>
            <person name="Labbe J."/>
            <person name="Martin F.M."/>
        </authorList>
    </citation>
    <scope>NUCLEOTIDE SEQUENCE</scope>
    <source>
        <strain evidence="1">FP105234-sp</strain>
    </source>
</reference>
<name>A0ACB8RFK0_9AGAM</name>
<accession>A0ACB8RFK0</accession>
<evidence type="ECO:0000313" key="2">
    <source>
        <dbReference type="Proteomes" id="UP000814033"/>
    </source>
</evidence>
<organism evidence="1 2">
    <name type="scientific">Auriscalpium vulgare</name>
    <dbReference type="NCBI Taxonomy" id="40419"/>
    <lineage>
        <taxon>Eukaryota</taxon>
        <taxon>Fungi</taxon>
        <taxon>Dikarya</taxon>
        <taxon>Basidiomycota</taxon>
        <taxon>Agaricomycotina</taxon>
        <taxon>Agaricomycetes</taxon>
        <taxon>Russulales</taxon>
        <taxon>Auriscalpiaceae</taxon>
        <taxon>Auriscalpium</taxon>
    </lineage>
</organism>
<sequence length="435" mass="46307">MSDRTLDFTSSAKCSECFRPMIEKVWGDAGAAVLIEDFAGWTGDGVGDSGEIYAADDRVRFLPDPTYDGSSFPQDKGDIGCLAWTGDHPLAEGHVSRHNVVLDYEDPPSQMSAYGSSGYPCPAESQLFERDVVGISFYHDGHPWFSDQEFNPKPVPLHFVDLQQLGQISSVRTTDGGGAIENAMLFSSASNAAIPSADDIAFPFFTPSPNDHTSPFAGSFDKLASHPIPPNSDIGTPLADDLTTRTSVSSALSSSHYWGVPVQPLYPLSDPGRPSTATRPGADPSAYYSSAHLSLGDFGRGGPGLGGPRGPGEQTAFQPTSELLRPLLPHFSYPPHTRAYNTEMQENLAHLDTTLLFPSTRRRSPTHTPHPFIASDLSQETMTPQSALGPPGATAVIHPLDLGGAAPSSRSKPPICTTASSATRSSCGLITSVYI</sequence>
<evidence type="ECO:0000313" key="1">
    <source>
        <dbReference type="EMBL" id="KAI0042375.1"/>
    </source>
</evidence>
<keyword evidence="2" id="KW-1185">Reference proteome</keyword>
<gene>
    <name evidence="1" type="ORF">FA95DRAFT_1682584</name>
</gene>
<dbReference type="EMBL" id="MU276069">
    <property type="protein sequence ID" value="KAI0042375.1"/>
    <property type="molecule type" value="Genomic_DNA"/>
</dbReference>
<comment type="caution">
    <text evidence="1">The sequence shown here is derived from an EMBL/GenBank/DDBJ whole genome shotgun (WGS) entry which is preliminary data.</text>
</comment>